<evidence type="ECO:0000256" key="7">
    <source>
        <dbReference type="ARBA" id="ARBA00023237"/>
    </source>
</evidence>
<dbReference type="Gene3D" id="2.170.130.10">
    <property type="entry name" value="TonB-dependent receptor, plug domain"/>
    <property type="match status" value="1"/>
</dbReference>
<proteinExistence type="inferred from homology"/>
<dbReference type="PROSITE" id="PS52016">
    <property type="entry name" value="TONB_DEPENDENT_REC_3"/>
    <property type="match status" value="1"/>
</dbReference>
<evidence type="ECO:0000259" key="11">
    <source>
        <dbReference type="Pfam" id="PF00593"/>
    </source>
</evidence>
<feature type="domain" description="TonB-dependent receptor plug" evidence="12">
    <location>
        <begin position="42"/>
        <end position="154"/>
    </location>
</feature>
<evidence type="ECO:0000313" key="13">
    <source>
        <dbReference type="EMBL" id="MFC6645646.1"/>
    </source>
</evidence>
<evidence type="ECO:0000256" key="6">
    <source>
        <dbReference type="ARBA" id="ARBA00023136"/>
    </source>
</evidence>
<gene>
    <name evidence="13" type="ORF">ACFQBQ_08635</name>
</gene>
<dbReference type="InterPro" id="IPR037066">
    <property type="entry name" value="Plug_dom_sf"/>
</dbReference>
<evidence type="ECO:0000256" key="2">
    <source>
        <dbReference type="ARBA" id="ARBA00022448"/>
    </source>
</evidence>
<dbReference type="PANTHER" id="PTHR30069">
    <property type="entry name" value="TONB-DEPENDENT OUTER MEMBRANE RECEPTOR"/>
    <property type="match status" value="1"/>
</dbReference>
<sequence length="676" mass="72090">MKFRVATMTLLAATGLRAQTTQPVVQQTVTVTATDRGLANVSDEASSVAVLTPSQLQQAPGLTLDDALHAVAGFQLFRRTSSWTANPTSAGVSLRGLGSTAASRTLVVSDQVPLTDPFGGWVHWNEVPALAVREVDVVRGASSTLYGSSAIAGAIDVVPRVAAPGLVMEMNAGGAQQSTGLGDLLLSGGSQTLSALGALSVLSTGGYVPTAPWLRGRIDSQSNVVSEAARTELRSAALTHTSLFLRGNMLNEARGNGTPAQTNGTRLWRYAAGGDWQQAQSTAALRLYGSREAYRQSFSSIASDRNSEALTKLQRVPLNELGLVAQASHAFAQSLFASLGFDVRDVRATDAETPVSVGVQGMTTAISARQRVMGGYADGIWQPKQWSVSASVRVDSFRTFNARSVTGVSAATALSQISELVASPRLGVVRKWGKNFSLSAAAFRAFRGPTFNELYRTGQVGQQLTLANNSLLAERATGIEAGGEYAHARYGRVRSTFFWTEVNRPVFAVLLSQTTTSQTLQRQNLGQIRSRGLMLEAQSATKHGVDASVSYQFAAATVTAFRTDSTAQPNLLGKWIPEVARNAFVGTVNARNAKLANLHVTASYQGKQFDDALNTLVLHPYARVDAEADRSLWRGLSMYAGAQNLLDRTIEAGRTPTLTLASPRLVRAGMRYTFSR</sequence>
<comment type="caution">
    <text evidence="13">The sequence shown here is derived from an EMBL/GenBank/DDBJ whole genome shotgun (WGS) entry which is preliminary data.</text>
</comment>
<keyword evidence="2 8" id="KW-0813">Transport</keyword>
<dbReference type="Gene3D" id="2.40.170.20">
    <property type="entry name" value="TonB-dependent receptor, beta-barrel domain"/>
    <property type="match status" value="1"/>
</dbReference>
<dbReference type="InterPro" id="IPR039426">
    <property type="entry name" value="TonB-dep_rcpt-like"/>
</dbReference>
<comment type="subcellular location">
    <subcellularLocation>
        <location evidence="1 8">Cell outer membrane</location>
        <topology evidence="1 8">Multi-pass membrane protein</topology>
    </subcellularLocation>
</comment>
<keyword evidence="14" id="KW-1185">Reference proteome</keyword>
<evidence type="ECO:0000256" key="5">
    <source>
        <dbReference type="ARBA" id="ARBA00023077"/>
    </source>
</evidence>
<evidence type="ECO:0000256" key="8">
    <source>
        <dbReference type="PROSITE-ProRule" id="PRU01360"/>
    </source>
</evidence>
<dbReference type="Pfam" id="PF07715">
    <property type="entry name" value="Plug"/>
    <property type="match status" value="1"/>
</dbReference>
<keyword evidence="6 8" id="KW-0472">Membrane</keyword>
<dbReference type="SUPFAM" id="SSF56935">
    <property type="entry name" value="Porins"/>
    <property type="match status" value="1"/>
</dbReference>
<evidence type="ECO:0000256" key="10">
    <source>
        <dbReference type="SAM" id="SignalP"/>
    </source>
</evidence>
<keyword evidence="4 8" id="KW-0812">Transmembrane</keyword>
<keyword evidence="3 8" id="KW-1134">Transmembrane beta strand</keyword>
<dbReference type="InterPro" id="IPR036942">
    <property type="entry name" value="Beta-barrel_TonB_sf"/>
</dbReference>
<evidence type="ECO:0000256" key="3">
    <source>
        <dbReference type="ARBA" id="ARBA00022452"/>
    </source>
</evidence>
<reference evidence="14" key="1">
    <citation type="journal article" date="2019" name="Int. J. Syst. Evol. Microbiol.">
        <title>The Global Catalogue of Microorganisms (GCM) 10K type strain sequencing project: providing services to taxonomists for standard genome sequencing and annotation.</title>
        <authorList>
            <consortium name="The Broad Institute Genomics Platform"/>
            <consortium name="The Broad Institute Genome Sequencing Center for Infectious Disease"/>
            <person name="Wu L."/>
            <person name="Ma J."/>
        </authorList>
    </citation>
    <scope>NUCLEOTIDE SEQUENCE [LARGE SCALE GENOMIC DNA]</scope>
    <source>
        <strain evidence="14">CGMCC 1.16026</strain>
    </source>
</reference>
<feature type="domain" description="TonB-dependent receptor-like beta-barrel" evidence="11">
    <location>
        <begin position="257"/>
        <end position="645"/>
    </location>
</feature>
<evidence type="ECO:0000256" key="9">
    <source>
        <dbReference type="RuleBase" id="RU003357"/>
    </source>
</evidence>
<dbReference type="InterPro" id="IPR000531">
    <property type="entry name" value="Beta-barrel_TonB"/>
</dbReference>
<dbReference type="PANTHER" id="PTHR30069:SF28">
    <property type="entry name" value="TONB-DEPENDENT RECEPTOR YNCD-RELATED"/>
    <property type="match status" value="1"/>
</dbReference>
<evidence type="ECO:0000259" key="12">
    <source>
        <dbReference type="Pfam" id="PF07715"/>
    </source>
</evidence>
<dbReference type="EMBL" id="JBHSWI010000001">
    <property type="protein sequence ID" value="MFC6645646.1"/>
    <property type="molecule type" value="Genomic_DNA"/>
</dbReference>
<feature type="chain" id="PRO_5047265314" evidence="10">
    <location>
        <begin position="19"/>
        <end position="676"/>
    </location>
</feature>
<feature type="signal peptide" evidence="10">
    <location>
        <begin position="1"/>
        <end position="18"/>
    </location>
</feature>
<name>A0ABW1Z8F2_9BACT</name>
<protein>
    <submittedName>
        <fullName evidence="13">TonB-dependent receptor</fullName>
    </submittedName>
</protein>
<evidence type="ECO:0000256" key="4">
    <source>
        <dbReference type="ARBA" id="ARBA00022692"/>
    </source>
</evidence>
<keyword evidence="10" id="KW-0732">Signal</keyword>
<dbReference type="Proteomes" id="UP001596391">
    <property type="component" value="Unassembled WGS sequence"/>
</dbReference>
<evidence type="ECO:0000256" key="1">
    <source>
        <dbReference type="ARBA" id="ARBA00004571"/>
    </source>
</evidence>
<dbReference type="RefSeq" id="WP_263372003.1">
    <property type="nucleotide sequence ID" value="NZ_JAGSYD010000003.1"/>
</dbReference>
<keyword evidence="13" id="KW-0675">Receptor</keyword>
<organism evidence="13 14">
    <name type="scientific">Granulicella cerasi</name>
    <dbReference type="NCBI Taxonomy" id="741063"/>
    <lineage>
        <taxon>Bacteria</taxon>
        <taxon>Pseudomonadati</taxon>
        <taxon>Acidobacteriota</taxon>
        <taxon>Terriglobia</taxon>
        <taxon>Terriglobales</taxon>
        <taxon>Acidobacteriaceae</taxon>
        <taxon>Granulicella</taxon>
    </lineage>
</organism>
<evidence type="ECO:0000313" key="14">
    <source>
        <dbReference type="Proteomes" id="UP001596391"/>
    </source>
</evidence>
<dbReference type="InterPro" id="IPR012910">
    <property type="entry name" value="Plug_dom"/>
</dbReference>
<accession>A0ABW1Z8F2</accession>
<keyword evidence="5 9" id="KW-0798">TonB box</keyword>
<keyword evidence="7 8" id="KW-0998">Cell outer membrane</keyword>
<comment type="similarity">
    <text evidence="8 9">Belongs to the TonB-dependent receptor family.</text>
</comment>
<dbReference type="Pfam" id="PF00593">
    <property type="entry name" value="TonB_dep_Rec_b-barrel"/>
    <property type="match status" value="1"/>
</dbReference>